<name>X6LYL7_RETFI</name>
<accession>X6LYL7</accession>
<protein>
    <submittedName>
        <fullName evidence="1">Uncharacterized protein</fullName>
    </submittedName>
</protein>
<dbReference type="AlphaFoldDB" id="X6LYL7"/>
<sequence>MTANSITITVCDSHNSKNRAQVEVVVNELTTEKLIKIASEKLGLKKIIKVWEEKGDELTNASSLDSGDWVYFSDGRIAQTSHDVIHLCVLGSGAVGKSGKKLNQKQTNKQTKKKVGRIKKKSTTFIMTCCFFLDTINWHSTYTSVYSK</sequence>
<reference evidence="1 2" key="1">
    <citation type="journal article" date="2013" name="Curr. Biol.">
        <title>The Genome of the Foraminiferan Reticulomyxa filosa.</title>
        <authorList>
            <person name="Glockner G."/>
            <person name="Hulsmann N."/>
            <person name="Schleicher M."/>
            <person name="Noegel A.A."/>
            <person name="Eichinger L."/>
            <person name="Gallinger C."/>
            <person name="Pawlowski J."/>
            <person name="Sierra R."/>
            <person name="Euteneuer U."/>
            <person name="Pillet L."/>
            <person name="Moustafa A."/>
            <person name="Platzer M."/>
            <person name="Groth M."/>
            <person name="Szafranski K."/>
            <person name="Schliwa M."/>
        </authorList>
    </citation>
    <scope>NUCLEOTIDE SEQUENCE [LARGE SCALE GENOMIC DNA]</scope>
</reference>
<proteinExistence type="predicted"/>
<dbReference type="Proteomes" id="UP000023152">
    <property type="component" value="Unassembled WGS sequence"/>
</dbReference>
<gene>
    <name evidence="1" type="ORF">RFI_30973</name>
</gene>
<evidence type="ECO:0000313" key="1">
    <source>
        <dbReference type="EMBL" id="ETO06426.1"/>
    </source>
</evidence>
<organism evidence="1 2">
    <name type="scientific">Reticulomyxa filosa</name>
    <dbReference type="NCBI Taxonomy" id="46433"/>
    <lineage>
        <taxon>Eukaryota</taxon>
        <taxon>Sar</taxon>
        <taxon>Rhizaria</taxon>
        <taxon>Retaria</taxon>
        <taxon>Foraminifera</taxon>
        <taxon>Monothalamids</taxon>
        <taxon>Reticulomyxidae</taxon>
        <taxon>Reticulomyxa</taxon>
    </lineage>
</organism>
<keyword evidence="2" id="KW-1185">Reference proteome</keyword>
<dbReference type="EMBL" id="ASPP01027153">
    <property type="protein sequence ID" value="ETO06426.1"/>
    <property type="molecule type" value="Genomic_DNA"/>
</dbReference>
<comment type="caution">
    <text evidence="1">The sequence shown here is derived from an EMBL/GenBank/DDBJ whole genome shotgun (WGS) entry which is preliminary data.</text>
</comment>
<evidence type="ECO:0000313" key="2">
    <source>
        <dbReference type="Proteomes" id="UP000023152"/>
    </source>
</evidence>